<feature type="compositionally biased region" description="Basic and acidic residues" evidence="1">
    <location>
        <begin position="61"/>
        <end position="73"/>
    </location>
</feature>
<dbReference type="Proteomes" id="UP000314294">
    <property type="component" value="Unassembled WGS sequence"/>
</dbReference>
<evidence type="ECO:0000313" key="3">
    <source>
        <dbReference type="Proteomes" id="UP000314294"/>
    </source>
</evidence>
<evidence type="ECO:0000256" key="1">
    <source>
        <dbReference type="SAM" id="MobiDB-lite"/>
    </source>
</evidence>
<accession>A0A4Z2G8L3</accession>
<dbReference type="EMBL" id="SRLO01000649">
    <property type="protein sequence ID" value="TNN49601.1"/>
    <property type="molecule type" value="Genomic_DNA"/>
</dbReference>
<reference evidence="2 3" key="1">
    <citation type="submission" date="2019-03" db="EMBL/GenBank/DDBJ databases">
        <title>First draft genome of Liparis tanakae, snailfish: a comprehensive survey of snailfish specific genes.</title>
        <authorList>
            <person name="Kim W."/>
            <person name="Song I."/>
            <person name="Jeong J.-H."/>
            <person name="Kim D."/>
            <person name="Kim S."/>
            <person name="Ryu S."/>
            <person name="Song J.Y."/>
            <person name="Lee S.K."/>
        </authorList>
    </citation>
    <scope>NUCLEOTIDE SEQUENCE [LARGE SCALE GENOMIC DNA]</scope>
    <source>
        <tissue evidence="2">Muscle</tissue>
    </source>
</reference>
<sequence>MDIEYDNRVFVPELAFDPLGQVVAHLDGEVLAVQRLHLVQGLALQLLGLDPHGHGAPVEAGGRRKEGRKEQKTRGVIRRWTSKRKGDKRRRWGRSWGVGKTCHGGLKGDFQTEKRGNHEIIQTRILQRNVFPLITFGRGSGRRSGWGQDRGQDGGQDRVRTGVRGLDRGQTGVRTGVRGQYGGQNGVRTGVRTGVRMGVRGQDGIQDRGQDRGQDGGHDGVRTGERGQDWGQDRGSERRSLDTCGEIAELKKPGAETFWRFSQDEWPLPGRGAAALSCGRTDTAVPLSPTRRRCSHNTMDDTTLHLSRAGASSLSSSSSSSASSSSPPPFIISISTSTTSSSTSTSTPSKASRSWDTSTISVPWTTSAMPSRTFLTWKVKGGTLYDAVWDRAFSLVFALVLSIFSLEKTVFRVCTRCRLLRLMRSARVSSKISSISTPSSSDERSMWGMSAFSASPPSSSSTASLSSSMLPPLLPETASETFMDLETLSFEATFTSSCGEENTMMVNALYLGPTVFRGDVLSDASHGLVFLTVFRGDVLSDASHGLVFLLKLTLSSHWDPLEVHVEADVALREILTTFLM</sequence>
<keyword evidence="3" id="KW-1185">Reference proteome</keyword>
<name>A0A4Z2G8L3_9TELE</name>
<dbReference type="AlphaFoldDB" id="A0A4Z2G8L3"/>
<feature type="compositionally biased region" description="Low complexity" evidence="1">
    <location>
        <begin position="186"/>
        <end position="204"/>
    </location>
</feature>
<gene>
    <name evidence="2" type="ORF">EYF80_040219</name>
</gene>
<feature type="compositionally biased region" description="Basic residues" evidence="1">
    <location>
        <begin position="75"/>
        <end position="91"/>
    </location>
</feature>
<feature type="region of interest" description="Disordered" evidence="1">
    <location>
        <begin position="54"/>
        <end position="91"/>
    </location>
</feature>
<feature type="compositionally biased region" description="Low complexity" evidence="1">
    <location>
        <begin position="336"/>
        <end position="354"/>
    </location>
</feature>
<proteinExistence type="predicted"/>
<feature type="region of interest" description="Disordered" evidence="1">
    <location>
        <begin position="336"/>
        <end position="355"/>
    </location>
</feature>
<evidence type="ECO:0000313" key="2">
    <source>
        <dbReference type="EMBL" id="TNN49601.1"/>
    </source>
</evidence>
<organism evidence="2 3">
    <name type="scientific">Liparis tanakae</name>
    <name type="common">Tanaka's snailfish</name>
    <dbReference type="NCBI Taxonomy" id="230148"/>
    <lineage>
        <taxon>Eukaryota</taxon>
        <taxon>Metazoa</taxon>
        <taxon>Chordata</taxon>
        <taxon>Craniata</taxon>
        <taxon>Vertebrata</taxon>
        <taxon>Euteleostomi</taxon>
        <taxon>Actinopterygii</taxon>
        <taxon>Neopterygii</taxon>
        <taxon>Teleostei</taxon>
        <taxon>Neoteleostei</taxon>
        <taxon>Acanthomorphata</taxon>
        <taxon>Eupercaria</taxon>
        <taxon>Perciformes</taxon>
        <taxon>Cottioidei</taxon>
        <taxon>Cottales</taxon>
        <taxon>Liparidae</taxon>
        <taxon>Liparis</taxon>
    </lineage>
</organism>
<feature type="compositionally biased region" description="Basic and acidic residues" evidence="1">
    <location>
        <begin position="205"/>
        <end position="241"/>
    </location>
</feature>
<feature type="compositionally biased region" description="Basic and acidic residues" evidence="1">
    <location>
        <begin position="150"/>
        <end position="160"/>
    </location>
</feature>
<protein>
    <submittedName>
        <fullName evidence="2">Uncharacterized protein</fullName>
    </submittedName>
</protein>
<feature type="compositionally biased region" description="Low complexity" evidence="1">
    <location>
        <begin position="168"/>
        <end position="178"/>
    </location>
</feature>
<comment type="caution">
    <text evidence="2">The sequence shown here is derived from an EMBL/GenBank/DDBJ whole genome shotgun (WGS) entry which is preliminary data.</text>
</comment>
<feature type="region of interest" description="Disordered" evidence="1">
    <location>
        <begin position="140"/>
        <end position="241"/>
    </location>
</feature>